<dbReference type="SUPFAM" id="SSF55729">
    <property type="entry name" value="Acyl-CoA N-acyltransferases (Nat)"/>
    <property type="match status" value="1"/>
</dbReference>
<dbReference type="PANTHER" id="PTHR31435:SF10">
    <property type="entry name" value="BSR4717 PROTEIN"/>
    <property type="match status" value="1"/>
</dbReference>
<reference evidence="2 3" key="1">
    <citation type="submission" date="2024-03" db="EMBL/GenBank/DDBJ databases">
        <title>Natural products discovery in diverse microorganisms through a two-stage MS feature dereplication strategy.</title>
        <authorList>
            <person name="Zhang R."/>
        </authorList>
    </citation>
    <scope>NUCLEOTIDE SEQUENCE [LARGE SCALE GENOMIC DNA]</scope>
    <source>
        <strain evidence="2 3">18930</strain>
    </source>
</reference>
<dbReference type="PANTHER" id="PTHR31435">
    <property type="entry name" value="PROTEIN NATD1"/>
    <property type="match status" value="1"/>
</dbReference>
<keyword evidence="3" id="KW-1185">Reference proteome</keyword>
<accession>A0ABZ2PD59</accession>
<proteinExistence type="predicted"/>
<dbReference type="Proteomes" id="UP001432000">
    <property type="component" value="Chromosome"/>
</dbReference>
<dbReference type="InterPro" id="IPR016181">
    <property type="entry name" value="Acyl_CoA_acyltransferase"/>
</dbReference>
<dbReference type="RefSeq" id="WP_338886108.1">
    <property type="nucleotide sequence ID" value="NZ_CP147846.1"/>
</dbReference>
<dbReference type="GO" id="GO:0016746">
    <property type="term" value="F:acyltransferase activity"/>
    <property type="evidence" value="ECO:0007669"/>
    <property type="project" value="UniProtKB-KW"/>
</dbReference>
<dbReference type="InterPro" id="IPR031165">
    <property type="entry name" value="GNAT_YJDJ"/>
</dbReference>
<evidence type="ECO:0000313" key="2">
    <source>
        <dbReference type="EMBL" id="WXG66664.1"/>
    </source>
</evidence>
<dbReference type="Gene3D" id="3.40.630.30">
    <property type="match status" value="1"/>
</dbReference>
<keyword evidence="2" id="KW-0012">Acyltransferase</keyword>
<feature type="domain" description="N-acetyltransferase" evidence="1">
    <location>
        <begin position="6"/>
        <end position="93"/>
    </location>
</feature>
<dbReference type="PROSITE" id="PS51729">
    <property type="entry name" value="GNAT_YJDJ"/>
    <property type="match status" value="1"/>
</dbReference>
<dbReference type="InterPro" id="IPR045057">
    <property type="entry name" value="Gcn5-rel_NAT"/>
</dbReference>
<keyword evidence="2" id="KW-0808">Transferase</keyword>
<protein>
    <submittedName>
        <fullName evidence="2">GNAT family N-acetyltransferase</fullName>
        <ecNumber evidence="2">2.3.1.-</ecNumber>
    </submittedName>
</protein>
<sequence length="99" mass="11336">MEIRTEHDAAQHRFVLYVGEEVAAISEYFETEEQRTFFHTVTFPHYRGQGLAAVLTEYALDDTRTSGMTVVPSCWFVREFIETNTVKYGSLLTSAEPHA</sequence>
<gene>
    <name evidence="2" type="ORF">WDS16_15360</name>
</gene>
<dbReference type="Pfam" id="PF14542">
    <property type="entry name" value="Acetyltransf_CG"/>
    <property type="match status" value="1"/>
</dbReference>
<dbReference type="EMBL" id="CP147846">
    <property type="protein sequence ID" value="WXG66664.1"/>
    <property type="molecule type" value="Genomic_DNA"/>
</dbReference>
<name>A0ABZ2PD59_9NOCA</name>
<organism evidence="2 3">
    <name type="scientific">Rhodococcus sovatensis</name>
    <dbReference type="NCBI Taxonomy" id="1805840"/>
    <lineage>
        <taxon>Bacteria</taxon>
        <taxon>Bacillati</taxon>
        <taxon>Actinomycetota</taxon>
        <taxon>Actinomycetes</taxon>
        <taxon>Mycobacteriales</taxon>
        <taxon>Nocardiaceae</taxon>
        <taxon>Rhodococcus</taxon>
    </lineage>
</organism>
<evidence type="ECO:0000259" key="1">
    <source>
        <dbReference type="PROSITE" id="PS51729"/>
    </source>
</evidence>
<dbReference type="EC" id="2.3.1.-" evidence="2"/>
<evidence type="ECO:0000313" key="3">
    <source>
        <dbReference type="Proteomes" id="UP001432000"/>
    </source>
</evidence>